<accession>A0ABQ5CB16</accession>
<keyword evidence="4" id="KW-1185">Reference proteome</keyword>
<evidence type="ECO:0000256" key="2">
    <source>
        <dbReference type="SAM" id="MobiDB-lite"/>
    </source>
</evidence>
<evidence type="ECO:0000313" key="4">
    <source>
        <dbReference type="Proteomes" id="UP001151760"/>
    </source>
</evidence>
<feature type="compositionally biased region" description="Basic and acidic residues" evidence="2">
    <location>
        <begin position="145"/>
        <end position="159"/>
    </location>
</feature>
<gene>
    <name evidence="3" type="ORF">Tco_0893098</name>
</gene>
<feature type="region of interest" description="Disordered" evidence="2">
    <location>
        <begin position="114"/>
        <end position="165"/>
    </location>
</feature>
<dbReference type="InterPro" id="IPR038077">
    <property type="entry name" value="Troponin_sf"/>
</dbReference>
<keyword evidence="1" id="KW-0175">Coiled coil</keyword>
<name>A0ABQ5CB16_9ASTR</name>
<evidence type="ECO:0000313" key="3">
    <source>
        <dbReference type="EMBL" id="GJT23161.1"/>
    </source>
</evidence>
<feature type="region of interest" description="Disordered" evidence="2">
    <location>
        <begin position="1"/>
        <end position="71"/>
    </location>
</feature>
<dbReference type="Proteomes" id="UP001151760">
    <property type="component" value="Unassembled WGS sequence"/>
</dbReference>
<dbReference type="Gene3D" id="1.20.5.350">
    <property type="match status" value="1"/>
</dbReference>
<sequence>MTKRAIRISQSKALSPVADETAPPTRGDRYGEAFPTATSLDAGQDRENIPKTSAMPHESFPRVTSLGGDEGSLKQKLKELMEFCTTLQSQQTQMAEKIQSQDLEIKQLKARIQTLEDAQKPREGVQEDAPNRGGIDQGEVNVFKGDAEKDSSRSTDKGSESTGDLANVLSSMGAANILASGGLKEVFTTASPQVPPVSSNVSTAIVTASEKDPTVEVLTTARDTTPYTRRPRALRELVIRSTSPIPISLLSAGKEDNRKGKEIMTEPEKPPKAKIERYAEIARIHAKEDLRQMIIELDRSNVMINKHMAEYEEVENDLTIEEKTELITELINYQKDFARIKKYQAQQHMLASKSKRRKFYTSVLRSHAGWRQKTSRE</sequence>
<organism evidence="3 4">
    <name type="scientific">Tanacetum coccineum</name>
    <dbReference type="NCBI Taxonomy" id="301880"/>
    <lineage>
        <taxon>Eukaryota</taxon>
        <taxon>Viridiplantae</taxon>
        <taxon>Streptophyta</taxon>
        <taxon>Embryophyta</taxon>
        <taxon>Tracheophyta</taxon>
        <taxon>Spermatophyta</taxon>
        <taxon>Magnoliopsida</taxon>
        <taxon>eudicotyledons</taxon>
        <taxon>Gunneridae</taxon>
        <taxon>Pentapetalae</taxon>
        <taxon>asterids</taxon>
        <taxon>campanulids</taxon>
        <taxon>Asterales</taxon>
        <taxon>Asteraceae</taxon>
        <taxon>Asteroideae</taxon>
        <taxon>Anthemideae</taxon>
        <taxon>Anthemidinae</taxon>
        <taxon>Tanacetum</taxon>
    </lineage>
</organism>
<dbReference type="SUPFAM" id="SSF90250">
    <property type="entry name" value="Troponin coil-coiled subunits"/>
    <property type="match status" value="1"/>
</dbReference>
<protein>
    <submittedName>
        <fullName evidence="3">Uncharacterized protein</fullName>
    </submittedName>
</protein>
<dbReference type="EMBL" id="BQNB010014032">
    <property type="protein sequence ID" value="GJT23161.1"/>
    <property type="molecule type" value="Genomic_DNA"/>
</dbReference>
<evidence type="ECO:0000256" key="1">
    <source>
        <dbReference type="SAM" id="Coils"/>
    </source>
</evidence>
<reference evidence="3" key="1">
    <citation type="journal article" date="2022" name="Int. J. Mol. Sci.">
        <title>Draft Genome of Tanacetum Coccineum: Genomic Comparison of Closely Related Tanacetum-Family Plants.</title>
        <authorList>
            <person name="Yamashiro T."/>
            <person name="Shiraishi A."/>
            <person name="Nakayama K."/>
            <person name="Satake H."/>
        </authorList>
    </citation>
    <scope>NUCLEOTIDE SEQUENCE</scope>
</reference>
<feature type="coiled-coil region" evidence="1">
    <location>
        <begin position="297"/>
        <end position="324"/>
    </location>
</feature>
<reference evidence="3" key="2">
    <citation type="submission" date="2022-01" db="EMBL/GenBank/DDBJ databases">
        <authorList>
            <person name="Yamashiro T."/>
            <person name="Shiraishi A."/>
            <person name="Satake H."/>
            <person name="Nakayama K."/>
        </authorList>
    </citation>
    <scope>NUCLEOTIDE SEQUENCE</scope>
</reference>
<proteinExistence type="predicted"/>
<comment type="caution">
    <text evidence="3">The sequence shown here is derived from an EMBL/GenBank/DDBJ whole genome shotgun (WGS) entry which is preliminary data.</text>
</comment>